<dbReference type="InterPro" id="IPR054307">
    <property type="entry name" value="I-HmuI_NUMOD-like"/>
</dbReference>
<accession>A0AAX1K7G3</accession>
<dbReference type="Pfam" id="PF13392">
    <property type="entry name" value="HNH_3"/>
    <property type="match status" value="1"/>
</dbReference>
<feature type="domain" description="DNA endonuclease I-HmuI-like NUMOD-like" evidence="2">
    <location>
        <begin position="128"/>
        <end position="164"/>
    </location>
</feature>
<organism evidence="3 4">
    <name type="scientific">Lactiplantibacillus plantarum</name>
    <name type="common">Lactobacillus plantarum</name>
    <dbReference type="NCBI Taxonomy" id="1590"/>
    <lineage>
        <taxon>Bacteria</taxon>
        <taxon>Bacillati</taxon>
        <taxon>Bacillota</taxon>
        <taxon>Bacilli</taxon>
        <taxon>Lactobacillales</taxon>
        <taxon>Lactobacillaceae</taxon>
        <taxon>Lactiplantibacillus</taxon>
    </lineage>
</organism>
<dbReference type="Gene3D" id="1.10.10.10">
    <property type="entry name" value="Winged helix-like DNA-binding domain superfamily/Winged helix DNA-binding domain"/>
    <property type="match status" value="1"/>
</dbReference>
<dbReference type="AlphaFoldDB" id="A0AAX1K7G3"/>
<keyword evidence="3" id="KW-0378">Hydrolase</keyword>
<keyword evidence="3" id="KW-0255">Endonuclease</keyword>
<name>A0AAX1K7G3_LACPN</name>
<evidence type="ECO:0000259" key="2">
    <source>
        <dbReference type="Pfam" id="PF22083"/>
    </source>
</evidence>
<dbReference type="SUPFAM" id="SSF64496">
    <property type="entry name" value="DNA-binding domain of intron-encoded endonucleases"/>
    <property type="match status" value="1"/>
</dbReference>
<gene>
    <name evidence="3" type="ORF">JH395_09530</name>
</gene>
<dbReference type="EMBL" id="CP066817">
    <property type="protein sequence ID" value="QQM59991.1"/>
    <property type="molecule type" value="Genomic_DNA"/>
</dbReference>
<evidence type="ECO:0000313" key="3">
    <source>
        <dbReference type="EMBL" id="QQM59991.1"/>
    </source>
</evidence>
<protein>
    <submittedName>
        <fullName evidence="3">HNH endonuclease</fullName>
    </submittedName>
</protein>
<feature type="domain" description="HNH nuclease" evidence="1">
    <location>
        <begin position="56"/>
        <end position="99"/>
    </location>
</feature>
<evidence type="ECO:0000313" key="4">
    <source>
        <dbReference type="Proteomes" id="UP000595466"/>
    </source>
</evidence>
<dbReference type="InterPro" id="IPR003647">
    <property type="entry name" value="Intron_nuc_1_rpt"/>
</dbReference>
<proteinExistence type="predicted"/>
<dbReference type="SUPFAM" id="SSF54060">
    <property type="entry name" value="His-Me finger endonucleases"/>
    <property type="match status" value="1"/>
</dbReference>
<dbReference type="GO" id="GO:0004519">
    <property type="term" value="F:endonuclease activity"/>
    <property type="evidence" value="ECO:0007669"/>
    <property type="project" value="UniProtKB-KW"/>
</dbReference>
<dbReference type="RefSeq" id="WP_198073130.1">
    <property type="nucleotide sequence ID" value="NZ_CP065802.1"/>
</dbReference>
<dbReference type="Pfam" id="PF22083">
    <property type="entry name" value="I-HmuI_NUMOD-like"/>
    <property type="match status" value="1"/>
</dbReference>
<dbReference type="InterPro" id="IPR036388">
    <property type="entry name" value="WH-like_DNA-bd_sf"/>
</dbReference>
<dbReference type="InterPro" id="IPR003615">
    <property type="entry name" value="HNH_nuc"/>
</dbReference>
<sequence>MIGPVEFWKKHPDIEGIEISSFGRVRSVKGHYYKFYPINSGYLQAQFNINGKHVNKYVHRLVAQTFIPNPNNLPQVNHKDGDRTNNNSSNLEWCTSSYNCQYREKFGISNAELKGYPVFAINLSTLEVSRFKSRGEASQLLGVYRNHISDVIKGKYKQTHGYWFVKADEKAADAIKRKLHDIGETGLKAKQAEDTMSTNKASDFVRQVLVAYALERKLAYGKQKLA</sequence>
<dbReference type="SMART" id="SM00497">
    <property type="entry name" value="IENR1"/>
    <property type="match status" value="1"/>
</dbReference>
<dbReference type="Proteomes" id="UP000595466">
    <property type="component" value="Chromosome"/>
</dbReference>
<reference evidence="3 4" key="1">
    <citation type="submission" date="2020-12" db="EMBL/GenBank/DDBJ databases">
        <title>Whole genome sequencing of Lactobacillus plantarum PC518.</title>
        <authorList>
            <person name="Guo Q."/>
        </authorList>
    </citation>
    <scope>NUCLEOTIDE SEQUENCE [LARGE SCALE GENOMIC DNA]</scope>
    <source>
        <strain evidence="3 4">PC518</strain>
    </source>
</reference>
<keyword evidence="3" id="KW-0540">Nuclease</keyword>
<dbReference type="Gene3D" id="3.90.75.20">
    <property type="match status" value="1"/>
</dbReference>
<evidence type="ECO:0000259" key="1">
    <source>
        <dbReference type="Pfam" id="PF13392"/>
    </source>
</evidence>
<dbReference type="InterPro" id="IPR044925">
    <property type="entry name" value="His-Me_finger_sf"/>
</dbReference>